<dbReference type="EMBL" id="MATO01000024">
    <property type="protein sequence ID" value="OCS91701.1"/>
    <property type="molecule type" value="Genomic_DNA"/>
</dbReference>
<dbReference type="InterPro" id="IPR058037">
    <property type="entry name" value="BREX_BrxC_helical"/>
</dbReference>
<reference evidence="4 5" key="1">
    <citation type="submission" date="2016-07" db="EMBL/GenBank/DDBJ databases">
        <title>Caryophanon latum genome sequencing.</title>
        <authorList>
            <person name="Verma A."/>
            <person name="Pal Y."/>
            <person name="Krishnamurthi S."/>
        </authorList>
    </citation>
    <scope>NUCLEOTIDE SEQUENCE [LARGE SCALE GENOMIC DNA]</scope>
    <source>
        <strain evidence="4 5">DSM 14151</strain>
    </source>
</reference>
<evidence type="ECO:0000313" key="4">
    <source>
        <dbReference type="EMBL" id="OCS91701.1"/>
    </source>
</evidence>
<dbReference type="SUPFAM" id="SSF52540">
    <property type="entry name" value="P-loop containing nucleoside triphosphate hydrolases"/>
    <property type="match status" value="1"/>
</dbReference>
<dbReference type="InterPro" id="IPR058038">
    <property type="entry name" value="BREX_BrxC_wHTH"/>
</dbReference>
<dbReference type="InterPro" id="IPR027417">
    <property type="entry name" value="P-loop_NTPase"/>
</dbReference>
<feature type="domain" description="Probable ATP-binding protein BrxC alpha-helical" evidence="2">
    <location>
        <begin position="869"/>
        <end position="994"/>
    </location>
</feature>
<dbReference type="Pfam" id="PF25792">
    <property type="entry name" value="BREX_BrxC_helical"/>
    <property type="match status" value="1"/>
</dbReference>
<dbReference type="Proteomes" id="UP000093482">
    <property type="component" value="Unassembled WGS sequence"/>
</dbReference>
<dbReference type="NCBIfam" id="NF033441">
    <property type="entry name" value="BREX_BrxC"/>
    <property type="match status" value="1"/>
</dbReference>
<gene>
    <name evidence="4" type="ORF">A6K76_08195</name>
</gene>
<protein>
    <recommendedName>
        <fullName evidence="6">ATPase</fullName>
    </recommendedName>
</protein>
<dbReference type="RefSeq" id="WP_066463066.1">
    <property type="nucleotide sequence ID" value="NZ_MATO01000024.1"/>
</dbReference>
<evidence type="ECO:0000313" key="5">
    <source>
        <dbReference type="Proteomes" id="UP000093482"/>
    </source>
</evidence>
<dbReference type="AlphaFoldDB" id="A0A1C0YX19"/>
<evidence type="ECO:0000259" key="1">
    <source>
        <dbReference type="Pfam" id="PF25791"/>
    </source>
</evidence>
<feature type="domain" description="Probable ATP-binding protein BrxC winged helix-turn-helix" evidence="1">
    <location>
        <begin position="736"/>
        <end position="856"/>
    </location>
</feature>
<evidence type="ECO:0008006" key="6">
    <source>
        <dbReference type="Google" id="ProtNLM"/>
    </source>
</evidence>
<dbReference type="InterPro" id="IPR058036">
    <property type="entry name" value="BREX_BrxC_4th"/>
</dbReference>
<feature type="domain" description="Probable ATP-binding protein BrxC 4th six-stranded beta-sheet" evidence="3">
    <location>
        <begin position="561"/>
        <end position="728"/>
    </location>
</feature>
<name>A0A1C0YX19_9BACL</name>
<keyword evidence="5" id="KW-1185">Reference proteome</keyword>
<dbReference type="OrthoDB" id="3201900at2"/>
<accession>A0A1C0YX19</accession>
<dbReference type="InterPro" id="IPR047679">
    <property type="entry name" value="BREX_BrxC"/>
</dbReference>
<dbReference type="Pfam" id="PF25791">
    <property type="entry name" value="WHD_BREX_BrxC"/>
    <property type="match status" value="1"/>
</dbReference>
<dbReference type="Pfam" id="PF25796">
    <property type="entry name" value="BREX_BrxC_4th"/>
    <property type="match status" value="1"/>
</dbReference>
<proteinExistence type="predicted"/>
<evidence type="ECO:0000259" key="2">
    <source>
        <dbReference type="Pfam" id="PF25792"/>
    </source>
</evidence>
<comment type="caution">
    <text evidence="4">The sequence shown here is derived from an EMBL/GenBank/DDBJ whole genome shotgun (WGS) entry which is preliminary data.</text>
</comment>
<evidence type="ECO:0000259" key="3">
    <source>
        <dbReference type="Pfam" id="PF25796"/>
    </source>
</evidence>
<sequence length="1200" mass="137689">MNIKQIFKEDINRPINGVVQAGQIDEETIHTELREYVVTDEILNSLKEFYKNYEEVYNVPTKDVGVWISGFFGSGKSHFLKILSYLLDNKTIKGRAPFEYFESKIKDETLLAVMRDVGAKPSDALLFNVGSEASTNATRGSKESIIEIILRIFNEHVGYSTTLWVADFERQLERDGKYELFTNKIKALYDEEWETYRLKFRIRFGKIIDALTAIGYDEASADFLVRNTQKEFSISAKQLGQLIAAYCQSKGNDYRLVFLIDEVGQYIGMDNSLMLDLQNAVEEIGAATNGQAWIAITSQESITSVANIVDTTSFSKIQGRFKTRINLSSTNTDEVLKRRLLEKTETAVKTLEVIYEPNEQIIRNRLAFDDEQKRTQYHAAYRSTEEFVATYPFVPYQVELLQMVLEKIGVHGEGSSYASRGERSLLKSFQDAAIKHNDDSLGTLVTMAEFYPTIRQHLESTIVQTISRAEKRAANNEGLVEADVEILKVLYLIKGIAHIPATPNNIAALLLPRIDAERNELAIKESLNRLEGTLFIEKHADGTFSFLSDEEQEINSEIKNVDVNMTTIKENLVETFFAENYKKAKFTTSNGFVFDYNKRFDNYTKSNMKHPLTMQIITTDMTATEAAVQAIEGQMIIKLDHNLIAEAEEAIRLSEQTRRYVSAKRNASTTQAQHRIYDAKLANVDDYDVKAKELLTKACETATFYIQMQERTFRGNFEKQVNDAFEMLVQNTYKYLEYMDEPIPMKHVISEWKRMYEQGIQQDLLNATGNIRAYNEVLRYLEELIRNHQKPSLKEVLDKYSQVPYGWTEQDTIGILLALMHDSKVKLTITDELFSPANATEFYTKLNRTSDRDTIRVVPEVEVDPKVRKEFMSLYKELFGRLDGGDSYQEFANALKAAMEKHFLAPLQDITTYYQNNHSSSYPYPEYAKVISISNDVQRMLQIRDDEQLVQAFIDAEDDLLDAQEELEILTGFYLNKPIKRFDEAVQFLRSIESDLAQTESDDVKLLKKQLTDILVKPQPYKDIPLIPAIIEKLQQAIQDEVTAYKQMVAMQITQLEQTLQELQEFYSNNEAVSTVIAAKMPSFTQMQQQLLAAESIMLIKMKLSELRDVTAHIQQAAQEKEDELIHVTPPVTGELPPSSSDVPPPVVREKGTKIISSETLYRMLHKTEIQTQSELEDLLYELKQQLLKELKEHTLKFEK</sequence>
<organism evidence="4 5">
    <name type="scientific">Caryophanon latum</name>
    <dbReference type="NCBI Taxonomy" id="33977"/>
    <lineage>
        <taxon>Bacteria</taxon>
        <taxon>Bacillati</taxon>
        <taxon>Bacillota</taxon>
        <taxon>Bacilli</taxon>
        <taxon>Bacillales</taxon>
        <taxon>Caryophanaceae</taxon>
        <taxon>Caryophanon</taxon>
    </lineage>
</organism>